<accession>A0ABP4BBZ6</accession>
<dbReference type="Proteomes" id="UP001500542">
    <property type="component" value="Unassembled WGS sequence"/>
</dbReference>
<dbReference type="Gene3D" id="3.40.50.300">
    <property type="entry name" value="P-loop containing nucleotide triphosphate hydrolases"/>
    <property type="match status" value="2"/>
</dbReference>
<sequence>MTWFEDVAPDVRLKLATDSEPGLRRAQLGAAWALGAAFMSGRPTAAMAVLPTGTGKSAVLGLVPLLVPTDRPVLLAAPNRLVRDQLATALSSQEVLRRVGVVPDDAPNPRVHVVEHRLATPDDWIEAARDADIVVGTMGVLSPSYSEVAEPPRGLFRMALVDEAHHVPAKTWAALLDALPGTHRALVTATPVRSDGQEIQAELVYSYALSDALRDGVIAPVQFKPVTPKPGQGRDEALAEAAIDRLRDPEHIAGRSLLIVRAGGITEAKTLIDVYKAAGAELALVTGTTTPRQLRKILARLDADELHGLASVGVLGEGFDYPRLKIAVYHRKHQTLGPTLQFAGRVSRTAAGLGPAELLAVPGEDIAAETRQLYESDSDWSRILAGLADAAVQDERDRRQFLDSLGDLRVRPVLPEPLSPAALRPAKEVQVIRITASDAATIDLGGAQLSALRGDVVMDRLTQDHRMRVIVTASESRPAWVSSDALDIEEHELFVIVKDSVEPLLYVHAPSDSAAYLLVQSLGFTGFATEETGWIARFLNGLDVISYFSVGMRATRLPGGTLATYRTLAGTSVGTAVSATDSIAYAAGHLILQANDPFRDGALSAAVGVSMGRAKVWNSGRTDLNGFYRWCNEVGRLGRTATGDPLAAPRLGLRIPQTLREFPQNPLAVNVDSRMLYTAAYVELGARRIPLVEIELTPERMSTTSIEVTGHAGADVVLRAELDTTGSLRPLHGDPGLLCYFDGAHLGVPLHHALEERSSLTVYYADASSSSGSRLYTPPTAHLTFPPELLVRADWTDVDIRRESKPGRSGKRNVQEAMAEWHTDISTGNPYARVLNDDGAGEIADLIVINFPNSWLDQNGAVTMPLGDLPVDPVRVTLSHCKWAGDDKPRRDLRDLDQLVGQAHRSVRWLANPPAFWETLASRSTGRAKTLVGDVAEVRTVLRHLAANPPNTEFSIQIVQPGLDSAQVPGWEAGETLLSFLVDAAGTVGAQVSVVAA</sequence>
<dbReference type="RefSeq" id="WP_343973011.1">
    <property type="nucleotide sequence ID" value="NZ_BAAAHK010000009.1"/>
</dbReference>
<evidence type="ECO:0000259" key="1">
    <source>
        <dbReference type="PROSITE" id="PS51192"/>
    </source>
</evidence>
<dbReference type="SUPFAM" id="SSF52540">
    <property type="entry name" value="P-loop containing nucleoside triphosphate hydrolases"/>
    <property type="match status" value="1"/>
</dbReference>
<reference evidence="3" key="1">
    <citation type="journal article" date="2019" name="Int. J. Syst. Evol. Microbiol.">
        <title>The Global Catalogue of Microorganisms (GCM) 10K type strain sequencing project: providing services to taxonomists for standard genome sequencing and annotation.</title>
        <authorList>
            <consortium name="The Broad Institute Genomics Platform"/>
            <consortium name="The Broad Institute Genome Sequencing Center for Infectious Disease"/>
            <person name="Wu L."/>
            <person name="Ma J."/>
        </authorList>
    </citation>
    <scope>NUCLEOTIDE SEQUENCE [LARGE SCALE GENOMIC DNA]</scope>
    <source>
        <strain evidence="3">JCM 10977</strain>
    </source>
</reference>
<gene>
    <name evidence="2" type="ORF">GCM10009554_43860</name>
</gene>
<dbReference type="SMART" id="SM00487">
    <property type="entry name" value="DEXDc"/>
    <property type="match status" value="1"/>
</dbReference>
<dbReference type="PROSITE" id="PS51192">
    <property type="entry name" value="HELICASE_ATP_BIND_1"/>
    <property type="match status" value="1"/>
</dbReference>
<dbReference type="PANTHER" id="PTHR47396:SF1">
    <property type="entry name" value="ATP-DEPENDENT HELICASE IRC3-RELATED"/>
    <property type="match status" value="1"/>
</dbReference>
<dbReference type="PANTHER" id="PTHR47396">
    <property type="entry name" value="TYPE I RESTRICTION ENZYME ECOKI R PROTEIN"/>
    <property type="match status" value="1"/>
</dbReference>
<evidence type="ECO:0000313" key="2">
    <source>
        <dbReference type="EMBL" id="GAA0947205.1"/>
    </source>
</evidence>
<dbReference type="EMBL" id="BAAAHK010000009">
    <property type="protein sequence ID" value="GAA0947205.1"/>
    <property type="molecule type" value="Genomic_DNA"/>
</dbReference>
<dbReference type="InterPro" id="IPR014001">
    <property type="entry name" value="Helicase_ATP-bd"/>
</dbReference>
<comment type="caution">
    <text evidence="2">The sequence shown here is derived from an EMBL/GenBank/DDBJ whole genome shotgun (WGS) entry which is preliminary data.</text>
</comment>
<feature type="domain" description="Helicase ATP-binding" evidence="1">
    <location>
        <begin position="37"/>
        <end position="209"/>
    </location>
</feature>
<organism evidence="2 3">
    <name type="scientific">Kribbella koreensis</name>
    <dbReference type="NCBI Taxonomy" id="57909"/>
    <lineage>
        <taxon>Bacteria</taxon>
        <taxon>Bacillati</taxon>
        <taxon>Actinomycetota</taxon>
        <taxon>Actinomycetes</taxon>
        <taxon>Propionibacteriales</taxon>
        <taxon>Kribbellaceae</taxon>
        <taxon>Kribbella</taxon>
    </lineage>
</organism>
<proteinExistence type="predicted"/>
<dbReference type="InterPro" id="IPR027417">
    <property type="entry name" value="P-loop_NTPase"/>
</dbReference>
<evidence type="ECO:0000313" key="3">
    <source>
        <dbReference type="Proteomes" id="UP001500542"/>
    </source>
</evidence>
<keyword evidence="3" id="KW-1185">Reference proteome</keyword>
<dbReference type="Pfam" id="PF04851">
    <property type="entry name" value="ResIII"/>
    <property type="match status" value="1"/>
</dbReference>
<name>A0ABP4BBZ6_9ACTN</name>
<protein>
    <recommendedName>
        <fullName evidence="1">Helicase ATP-binding domain-containing protein</fullName>
    </recommendedName>
</protein>
<dbReference type="InterPro" id="IPR050742">
    <property type="entry name" value="Helicase_Restrict-Modif_Enz"/>
</dbReference>
<dbReference type="InterPro" id="IPR006935">
    <property type="entry name" value="Helicase/UvrB_N"/>
</dbReference>